<dbReference type="Proteomes" id="UP001629288">
    <property type="component" value="Unassembled WGS sequence"/>
</dbReference>
<dbReference type="EMBL" id="JAQQDH010000017">
    <property type="protein sequence ID" value="MFM0448175.1"/>
    <property type="molecule type" value="Genomic_DNA"/>
</dbReference>
<sequence>RSANNALWTIAMVRMRSDPRTRTYVERRTKEGMSNKEIHRCLKRYIVRELYPLILADLAESARAS</sequence>
<reference evidence="1 2" key="1">
    <citation type="journal article" date="2024" name="Chem. Sci.">
        <title>Discovery of megapolipeptins by genome mining of a Burkholderiales bacteria collection.</title>
        <authorList>
            <person name="Paulo B.S."/>
            <person name="Recchia M.J.J."/>
            <person name="Lee S."/>
            <person name="Fergusson C.H."/>
            <person name="Romanowski S.B."/>
            <person name="Hernandez A."/>
            <person name="Krull N."/>
            <person name="Liu D.Y."/>
            <person name="Cavanagh H."/>
            <person name="Bos A."/>
            <person name="Gray C.A."/>
            <person name="Murphy B.T."/>
            <person name="Linington R.G."/>
            <person name="Eustaquio A.S."/>
        </authorList>
    </citation>
    <scope>NUCLEOTIDE SEQUENCE [LARGE SCALE GENOMIC DNA]</scope>
    <source>
        <strain evidence="1 2">RL17-379-BIB-C</strain>
    </source>
</reference>
<evidence type="ECO:0000313" key="2">
    <source>
        <dbReference type="Proteomes" id="UP001629288"/>
    </source>
</evidence>
<name>A0ABW9CB75_9BURK</name>
<organism evidence="1 2">
    <name type="scientific">Paraburkholderia strydomiana</name>
    <dbReference type="NCBI Taxonomy" id="1245417"/>
    <lineage>
        <taxon>Bacteria</taxon>
        <taxon>Pseudomonadati</taxon>
        <taxon>Pseudomonadota</taxon>
        <taxon>Betaproteobacteria</taxon>
        <taxon>Burkholderiales</taxon>
        <taxon>Burkholderiaceae</taxon>
        <taxon>Paraburkholderia</taxon>
    </lineage>
</organism>
<evidence type="ECO:0000313" key="1">
    <source>
        <dbReference type="EMBL" id="MFM0448175.1"/>
    </source>
</evidence>
<accession>A0ABW9CB75</accession>
<keyword evidence="2" id="KW-1185">Reference proteome</keyword>
<comment type="caution">
    <text evidence="1">The sequence shown here is derived from an EMBL/GenBank/DDBJ whole genome shotgun (WGS) entry which is preliminary data.</text>
</comment>
<proteinExistence type="predicted"/>
<gene>
    <name evidence="1" type="ORF">PQR00_31670</name>
</gene>
<protein>
    <submittedName>
        <fullName evidence="1">IS110 family transposase</fullName>
    </submittedName>
</protein>
<feature type="non-terminal residue" evidence="1">
    <location>
        <position position="1"/>
    </location>
</feature>